<reference evidence="4" key="1">
    <citation type="submission" date="2016-04" db="EMBL/GenBank/DDBJ databases">
        <authorList>
            <person name="Nguyen H.D."/>
            <person name="Kesanakurti P."/>
            <person name="Cullis J."/>
            <person name="Levesque C.A."/>
            <person name="Hambleton S."/>
        </authorList>
    </citation>
    <scope>NUCLEOTIDE SEQUENCE</scope>
    <source>
        <strain evidence="4">DAOMC 238032</strain>
    </source>
</reference>
<evidence type="ECO:0000259" key="3">
    <source>
        <dbReference type="SMART" id="SM00960"/>
    </source>
</evidence>
<dbReference type="FunFam" id="3.30.450.30:FF:000022">
    <property type="entry name" value="Related to Dynein light chain 2B, cytoplasmic"/>
    <property type="match status" value="1"/>
</dbReference>
<proteinExistence type="inferred from homology"/>
<dbReference type="Gene3D" id="3.30.450.30">
    <property type="entry name" value="Dynein light chain 2a, cytoplasmic"/>
    <property type="match status" value="1"/>
</dbReference>
<gene>
    <name evidence="4" type="ORF">A4X03_0g2537</name>
</gene>
<feature type="region of interest" description="Disordered" evidence="2">
    <location>
        <begin position="1"/>
        <end position="118"/>
    </location>
</feature>
<evidence type="ECO:0000313" key="4">
    <source>
        <dbReference type="EMBL" id="KAE8262336.1"/>
    </source>
</evidence>
<feature type="compositionally biased region" description="Basic and acidic residues" evidence="2">
    <location>
        <begin position="91"/>
        <end position="106"/>
    </location>
</feature>
<evidence type="ECO:0000256" key="1">
    <source>
        <dbReference type="ARBA" id="ARBA00007191"/>
    </source>
</evidence>
<dbReference type="SMART" id="SM00960">
    <property type="entry name" value="Robl_LC7"/>
    <property type="match status" value="1"/>
</dbReference>
<sequence>MAPSTSPLVSIMQSSPSGAAGDSPAHSMHARLDPAAIASHPYRKQTVPGSPMPPSSSLLPDEYEGASADVTFASAADDDREDDDDQDDGGDDHGANGQRRDREGAGRKGAAPPPEVEHTLTKLTSHKNVTGCLILSRPETLVIRAEGPAFEPGGPGALERSDRLVKVVRMVRRVVDVMTKEVADTDETDDLGFVRIRTKKYEMLISPSEKYLLVVLQDPTIAP</sequence>
<dbReference type="SUPFAM" id="SSF103196">
    <property type="entry name" value="Roadblock/LC7 domain"/>
    <property type="match status" value="1"/>
</dbReference>
<comment type="similarity">
    <text evidence="1">Belongs to the GAMAD family.</text>
</comment>
<feature type="compositionally biased region" description="Acidic residues" evidence="2">
    <location>
        <begin position="76"/>
        <end position="90"/>
    </location>
</feature>
<dbReference type="PANTHER" id="PTHR10779">
    <property type="entry name" value="DYNEIN LIGHT CHAIN ROADBLOCK"/>
    <property type="match status" value="1"/>
</dbReference>
<feature type="compositionally biased region" description="Polar residues" evidence="2">
    <location>
        <begin position="1"/>
        <end position="13"/>
    </location>
</feature>
<accession>A0A177V6J4</accession>
<dbReference type="InterPro" id="IPR004942">
    <property type="entry name" value="Roadblock/LAMTOR2_dom"/>
</dbReference>
<dbReference type="AlphaFoldDB" id="A0A177V6J4"/>
<reference evidence="4" key="2">
    <citation type="journal article" date="2019" name="IMA Fungus">
        <title>Genome sequencing and comparison of five Tilletia species to identify candidate genes for the detection of regulated species infecting wheat.</title>
        <authorList>
            <person name="Nguyen H.D.T."/>
            <person name="Sultana T."/>
            <person name="Kesanakurti P."/>
            <person name="Hambleton S."/>
        </authorList>
    </citation>
    <scope>NUCLEOTIDE SEQUENCE</scope>
    <source>
        <strain evidence="4">DAOMC 238032</strain>
    </source>
</reference>
<evidence type="ECO:0000313" key="5">
    <source>
        <dbReference type="Proteomes" id="UP000077671"/>
    </source>
</evidence>
<feature type="compositionally biased region" description="Low complexity" evidence="2">
    <location>
        <begin position="14"/>
        <end position="27"/>
    </location>
</feature>
<feature type="domain" description="Roadblock/LAMTOR2" evidence="3">
    <location>
        <begin position="116"/>
        <end position="217"/>
    </location>
</feature>
<evidence type="ECO:0000256" key="2">
    <source>
        <dbReference type="SAM" id="MobiDB-lite"/>
    </source>
</evidence>
<dbReference type="Proteomes" id="UP000077671">
    <property type="component" value="Unassembled WGS sequence"/>
</dbReference>
<name>A0A177V6J4_9BASI</name>
<comment type="caution">
    <text evidence="4">The sequence shown here is derived from an EMBL/GenBank/DDBJ whole genome shotgun (WGS) entry which is preliminary data.</text>
</comment>
<dbReference type="EMBL" id="LWDD02000251">
    <property type="protein sequence ID" value="KAE8262336.1"/>
    <property type="molecule type" value="Genomic_DNA"/>
</dbReference>
<protein>
    <recommendedName>
        <fullName evidence="3">Roadblock/LAMTOR2 domain-containing protein</fullName>
    </recommendedName>
</protein>
<organism evidence="4 5">
    <name type="scientific">Tilletia caries</name>
    <name type="common">wheat bunt fungus</name>
    <dbReference type="NCBI Taxonomy" id="13290"/>
    <lineage>
        <taxon>Eukaryota</taxon>
        <taxon>Fungi</taxon>
        <taxon>Dikarya</taxon>
        <taxon>Basidiomycota</taxon>
        <taxon>Ustilaginomycotina</taxon>
        <taxon>Exobasidiomycetes</taxon>
        <taxon>Tilletiales</taxon>
        <taxon>Tilletiaceae</taxon>
        <taxon>Tilletia</taxon>
    </lineage>
</organism>